<dbReference type="OrthoDB" id="6022197at2759"/>
<dbReference type="EMBL" id="GL832978">
    <property type="protein sequence ID" value="EGD77455.1"/>
    <property type="molecule type" value="Genomic_DNA"/>
</dbReference>
<feature type="compositionally biased region" description="Low complexity" evidence="2">
    <location>
        <begin position="224"/>
        <end position="233"/>
    </location>
</feature>
<feature type="region of interest" description="Disordered" evidence="2">
    <location>
        <begin position="511"/>
        <end position="594"/>
    </location>
</feature>
<feature type="compositionally biased region" description="Polar residues" evidence="2">
    <location>
        <begin position="204"/>
        <end position="223"/>
    </location>
</feature>
<dbReference type="RefSeq" id="XP_004990343.1">
    <property type="nucleotide sequence ID" value="XM_004990286.1"/>
</dbReference>
<dbReference type="InterPro" id="IPR037213">
    <property type="entry name" value="Run_dom_sf"/>
</dbReference>
<feature type="coiled-coil region" evidence="1">
    <location>
        <begin position="466"/>
        <end position="500"/>
    </location>
</feature>
<evidence type="ECO:0000259" key="3">
    <source>
        <dbReference type="PROSITE" id="PS50195"/>
    </source>
</evidence>
<evidence type="ECO:0000256" key="1">
    <source>
        <dbReference type="SAM" id="Coils"/>
    </source>
</evidence>
<dbReference type="SMART" id="SM00593">
    <property type="entry name" value="RUN"/>
    <property type="match status" value="1"/>
</dbReference>
<feature type="compositionally biased region" description="Acidic residues" evidence="2">
    <location>
        <begin position="574"/>
        <end position="591"/>
    </location>
</feature>
<dbReference type="InterPro" id="IPR004012">
    <property type="entry name" value="Run_dom"/>
</dbReference>
<dbReference type="GO" id="GO:0035091">
    <property type="term" value="F:phosphatidylinositol binding"/>
    <property type="evidence" value="ECO:0007669"/>
    <property type="project" value="InterPro"/>
</dbReference>
<dbReference type="SUPFAM" id="SSF140741">
    <property type="entry name" value="RUN domain-like"/>
    <property type="match status" value="1"/>
</dbReference>
<dbReference type="Gene3D" id="1.20.58.900">
    <property type="match status" value="1"/>
</dbReference>
<sequence length="848" mass="93082">MDLVWNSIERSLGMSEGEHASGEVYEEERDALLRRASDAIKAVQREYAGKTTIATDKDSQVTCLCAQLEAILCHGLKTSRKRNVEFTYWPFVRAFLPQSEVKEIELLSNITTNSGRGRAWLRSALNDQTLKPYLDKFAQQPDVARNFYEGHAFVLDEEKLNMLAMLLQGLETHFMLELDTATIDAPRMTPSSTAASKQKKHQQEQAQLDTTPAAQDPPSFSSSTTAVAPTVVLKTKKKKKKKKSKKAKASEDSSAVTTATATPEPAATAPQPPQQADPTTSQEPIAQHDDIFAGQDEFLPGDNEPVRKSTTPDLSGLSLEEIMKQQTTSSVAADTPTPTAAATTAAEDGNPGDGDASTAQDNHGTRRDGDSTAMVGSPPFQTAATTTTHDNHQHEQHQYGEGDGGEETAQAQDTGADSSNNNKANELRQEAGATSPPGLGANGGVAPNADEVAQLRGTIVTVMQAKEELEASNAALLRKLAEMEEKMDELERQRADERLAFELKQQLIDAESQSFSSARGYDDDYNGGGGGAVDEEDAVDHDDTHAHAGGEQGRGRDARRSREDQADAGAGARDDDDDNADDDNDDDEDGDLGGYESIEQMQLMHEKTVLQLTQMHSELLEFNEHLQQQLREREKQVVQLGGQVPEQSPRFIPSSAHPSSSSLALSSSATVTQSTTTMTTTTATRPTRALSDKEKERVRVPAGIGIQIPGSNVQIHLWMPSARVRGKGSSSYYVYQICVKVCNEKWNVFRRYTHFYDLHRQVQHIFPEANLRLPQKKSLVRKGPKFIEQRRLGLEQYMRDVVSLCVTQPRSPLLKDPSKRSLCEALPFLKERMGRKSNRNSETSYSGL</sequence>
<dbReference type="Pfam" id="PF02759">
    <property type="entry name" value="RUN"/>
    <property type="match status" value="1"/>
</dbReference>
<dbReference type="Proteomes" id="UP000007799">
    <property type="component" value="Unassembled WGS sequence"/>
</dbReference>
<feature type="compositionally biased region" description="Low complexity" evidence="2">
    <location>
        <begin position="327"/>
        <end position="346"/>
    </location>
</feature>
<dbReference type="eggNOG" id="KOG2101">
    <property type="taxonomic scope" value="Eukaryota"/>
</dbReference>
<gene>
    <name evidence="5" type="ORF">PTSG_08550</name>
</gene>
<reference evidence="5" key="1">
    <citation type="submission" date="2009-08" db="EMBL/GenBank/DDBJ databases">
        <title>Annotation of Salpingoeca rosetta.</title>
        <authorList>
            <consortium name="The Broad Institute Genome Sequencing Platform"/>
            <person name="Russ C."/>
            <person name="Cuomo C."/>
            <person name="Burger G."/>
            <person name="Gray M.W."/>
            <person name="Holland P.W.H."/>
            <person name="King N."/>
            <person name="Lang F.B.F."/>
            <person name="Roger A.J."/>
            <person name="Ruiz-Trillo I."/>
            <person name="Young S.K."/>
            <person name="Zeng Q."/>
            <person name="Gargeya S."/>
            <person name="Alvarado L."/>
            <person name="Berlin A."/>
            <person name="Chapman S.B."/>
            <person name="Chen Z."/>
            <person name="Freedman E."/>
            <person name="Gellesch M."/>
            <person name="Goldberg J."/>
            <person name="Griggs A."/>
            <person name="Gujja S."/>
            <person name="Heilman E."/>
            <person name="Heiman D."/>
            <person name="Howarth C."/>
            <person name="Mehta T."/>
            <person name="Neiman D."/>
            <person name="Pearson M."/>
            <person name="Roberts A."/>
            <person name="Saif S."/>
            <person name="Shea T."/>
            <person name="Shenoy N."/>
            <person name="Sisk P."/>
            <person name="Stolte C."/>
            <person name="Sykes S."/>
            <person name="White J."/>
            <person name="Yandava C."/>
            <person name="Haas B."/>
            <person name="Nusbaum C."/>
            <person name="Birren B."/>
        </authorList>
    </citation>
    <scope>NUCLEOTIDE SEQUENCE [LARGE SCALE GENOMIC DNA]</scope>
    <source>
        <strain evidence="5">ATCC 50818</strain>
    </source>
</reference>
<feature type="compositionally biased region" description="Polar residues" evidence="2">
    <location>
        <begin position="409"/>
        <end position="424"/>
    </location>
</feature>
<dbReference type="SUPFAM" id="SSF64268">
    <property type="entry name" value="PX domain"/>
    <property type="match status" value="1"/>
</dbReference>
<dbReference type="GeneID" id="16070898"/>
<dbReference type="PROSITE" id="PS50195">
    <property type="entry name" value="PX"/>
    <property type="match status" value="1"/>
</dbReference>
<feature type="domain" description="PX" evidence="3">
    <location>
        <begin position="713"/>
        <end position="848"/>
    </location>
</feature>
<dbReference type="InterPro" id="IPR047329">
    <property type="entry name" value="RUN_SNX29"/>
</dbReference>
<dbReference type="Pfam" id="PF00787">
    <property type="entry name" value="PX"/>
    <property type="match status" value="1"/>
</dbReference>
<proteinExistence type="predicted"/>
<dbReference type="PANTHER" id="PTHR47194:SF3">
    <property type="entry name" value="SORTING NEXIN 29"/>
    <property type="match status" value="1"/>
</dbReference>
<feature type="compositionally biased region" description="Basic residues" evidence="2">
    <location>
        <begin position="234"/>
        <end position="247"/>
    </location>
</feature>
<protein>
    <recommendedName>
        <fullName evidence="7">PX domain-containing protein</fullName>
    </recommendedName>
</protein>
<feature type="domain" description="RUN" evidence="4">
    <location>
        <begin position="55"/>
        <end position="183"/>
    </location>
</feature>
<feature type="region of interest" description="Disordered" evidence="2">
    <location>
        <begin position="186"/>
        <end position="447"/>
    </location>
</feature>
<feature type="compositionally biased region" description="Polar residues" evidence="2">
    <location>
        <begin position="379"/>
        <end position="388"/>
    </location>
</feature>
<dbReference type="eggNOG" id="KOG4381">
    <property type="taxonomic scope" value="Eukaryota"/>
</dbReference>
<organism evidence="6">
    <name type="scientific">Salpingoeca rosetta (strain ATCC 50818 / BSB-021)</name>
    <dbReference type="NCBI Taxonomy" id="946362"/>
    <lineage>
        <taxon>Eukaryota</taxon>
        <taxon>Choanoflagellata</taxon>
        <taxon>Craspedida</taxon>
        <taxon>Salpingoecidae</taxon>
        <taxon>Salpingoeca</taxon>
    </lineage>
</organism>
<dbReference type="CDD" id="cd17689">
    <property type="entry name" value="RUN_SNX29"/>
    <property type="match status" value="1"/>
</dbReference>
<accession>F2UK06</accession>
<evidence type="ECO:0000259" key="4">
    <source>
        <dbReference type="PROSITE" id="PS50826"/>
    </source>
</evidence>
<dbReference type="Gene3D" id="3.30.1520.10">
    <property type="entry name" value="Phox-like domain"/>
    <property type="match status" value="1"/>
</dbReference>
<keyword evidence="1" id="KW-0175">Coiled coil</keyword>
<evidence type="ECO:0000313" key="5">
    <source>
        <dbReference type="EMBL" id="EGD77455.1"/>
    </source>
</evidence>
<dbReference type="KEGG" id="sre:PTSG_08550"/>
<dbReference type="InParanoid" id="F2UK06"/>
<dbReference type="FunCoup" id="F2UK06">
    <property type="interactions" value="317"/>
</dbReference>
<feature type="compositionally biased region" description="Basic and acidic residues" evidence="2">
    <location>
        <begin position="541"/>
        <end position="565"/>
    </location>
</feature>
<evidence type="ECO:0000313" key="6">
    <source>
        <dbReference type="Proteomes" id="UP000007799"/>
    </source>
</evidence>
<dbReference type="AlphaFoldDB" id="F2UK06"/>
<feature type="compositionally biased region" description="Basic and acidic residues" evidence="2">
    <location>
        <begin position="389"/>
        <end position="400"/>
    </location>
</feature>
<dbReference type="InterPro" id="IPR001683">
    <property type="entry name" value="PX_dom"/>
</dbReference>
<keyword evidence="6" id="KW-1185">Reference proteome</keyword>
<dbReference type="SMART" id="SM00312">
    <property type="entry name" value="PX"/>
    <property type="match status" value="1"/>
</dbReference>
<dbReference type="InterPro" id="IPR036871">
    <property type="entry name" value="PX_dom_sf"/>
</dbReference>
<evidence type="ECO:0008006" key="7">
    <source>
        <dbReference type="Google" id="ProtNLM"/>
    </source>
</evidence>
<name>F2UK06_SALR5</name>
<feature type="region of interest" description="Disordered" evidence="2">
    <location>
        <begin position="652"/>
        <end position="696"/>
    </location>
</feature>
<feature type="compositionally biased region" description="Low complexity" evidence="2">
    <location>
        <begin position="252"/>
        <end position="269"/>
    </location>
</feature>
<dbReference type="PANTHER" id="PTHR47194">
    <property type="entry name" value="SORTING NEXIN-29-RELATED"/>
    <property type="match status" value="1"/>
</dbReference>
<evidence type="ECO:0000256" key="2">
    <source>
        <dbReference type="SAM" id="MobiDB-lite"/>
    </source>
</evidence>
<feature type="compositionally biased region" description="Low complexity" evidence="2">
    <location>
        <begin position="653"/>
        <end position="689"/>
    </location>
</feature>
<dbReference type="PROSITE" id="PS50826">
    <property type="entry name" value="RUN"/>
    <property type="match status" value="1"/>
</dbReference>